<evidence type="ECO:0000256" key="1">
    <source>
        <dbReference type="SAM" id="Phobius"/>
    </source>
</evidence>
<dbReference type="Proteomes" id="UP000515472">
    <property type="component" value="Chromosome"/>
</dbReference>
<dbReference type="NCBIfam" id="NF045524">
    <property type="entry name" value="MXAN_6640_HExxH"/>
    <property type="match status" value="1"/>
</dbReference>
<feature type="chain" id="PRO_5027716845" evidence="2">
    <location>
        <begin position="23"/>
        <end position="604"/>
    </location>
</feature>
<dbReference type="NCBIfam" id="NF041770">
    <property type="entry name" value="CFI_box_CTERM"/>
    <property type="match status" value="1"/>
</dbReference>
<reference evidence="3 4" key="1">
    <citation type="submission" date="2020-06" db="EMBL/GenBank/DDBJ databases">
        <title>Interaction of electrochemicaly active bacteria, Geobacter bremensis R4 on different carbon anode.</title>
        <authorList>
            <person name="Meng L."/>
            <person name="Yoshida N."/>
        </authorList>
    </citation>
    <scope>NUCLEOTIDE SEQUENCE [LARGE SCALE GENOMIC DNA]</scope>
    <source>
        <strain evidence="3 4">R4</strain>
    </source>
</reference>
<dbReference type="AlphaFoldDB" id="A0A6S6LZI7"/>
<name>A0A6S6LZI7_9BACT</name>
<sequence>MTLFSSMRVALMLLLIPVAASAAPLDDYYLSKFGERAQLARALSTVVGLEAEPAERCRTGLYRSLKRDFKTLEPATQKALAKYVSRPTLENVRSYASPGGHFNIHYATTGADTPVLTDTTPANGTPDWVERVAQVFEDVYASEVTTKGYRPPPVSRYDVYLRDLRADLAYGLTSDDGAFSSGVSVGSYIEIDKAFTDSIFTVNGLYTADQMLQITAAHEYNHAIQFGYNYYFDLWYGEVTSTWMEDEVYDSVNQLYSYLHNYLPLASTISLNRGLYQSSEYGRWIFNRHLAESHGAGMVKAAWERLATMQPSGGADIPMAPVLDSVLSTSYGSSLGADFLAFAKKIYTRGWTSHANETARIPTYTVAASYSSYPVNVSSLPGPSVTLPRYTFAFYRFVPSPVITTFNVMINKTSGIQTALFRKANGVVSEIAPDTGGNAYSVIGFNALDRTTDEVVLLIANTTDVDNHQANFSTDGSTLAVNDPGVAAPAGGGGGSGGGCFIATAAYGSYLHPKVAELRAFRDRHLLTNAPGRLFVLLYYRLSPPIAGVIAQHEWMKGGVRVLMVPVVLSVEHPAWALGVVLLLVGGRAWLVQRRKPALIRVPR</sequence>
<evidence type="ECO:0000313" key="3">
    <source>
        <dbReference type="EMBL" id="BCG46739.1"/>
    </source>
</evidence>
<dbReference type="InterPro" id="IPR049886">
    <property type="entry name" value="CFI_box_CTERM_dom"/>
</dbReference>
<keyword evidence="2" id="KW-0732">Signal</keyword>
<dbReference type="RefSeq" id="WP_185244880.1">
    <property type="nucleotide sequence ID" value="NZ_AP023213.1"/>
</dbReference>
<evidence type="ECO:0000313" key="4">
    <source>
        <dbReference type="Proteomes" id="UP000515472"/>
    </source>
</evidence>
<keyword evidence="1" id="KW-0812">Transmembrane</keyword>
<gene>
    <name evidence="3" type="ORF">GEOBRER4_n1549</name>
</gene>
<protein>
    <submittedName>
        <fullName evidence="3">Uncharacterized protein</fullName>
    </submittedName>
</protein>
<feature type="signal peptide" evidence="2">
    <location>
        <begin position="1"/>
        <end position="22"/>
    </location>
</feature>
<keyword evidence="1" id="KW-0472">Membrane</keyword>
<organism evidence="3 4">
    <name type="scientific">Citrifermentans bremense</name>
    <dbReference type="NCBI Taxonomy" id="60035"/>
    <lineage>
        <taxon>Bacteria</taxon>
        <taxon>Pseudomonadati</taxon>
        <taxon>Thermodesulfobacteriota</taxon>
        <taxon>Desulfuromonadia</taxon>
        <taxon>Geobacterales</taxon>
        <taxon>Geobacteraceae</taxon>
        <taxon>Citrifermentans</taxon>
    </lineage>
</organism>
<feature type="transmembrane region" description="Helical" evidence="1">
    <location>
        <begin position="573"/>
        <end position="591"/>
    </location>
</feature>
<dbReference type="EMBL" id="AP023213">
    <property type="protein sequence ID" value="BCG46739.1"/>
    <property type="molecule type" value="Genomic_DNA"/>
</dbReference>
<proteinExistence type="predicted"/>
<dbReference type="KEGG" id="gbn:GEOBRER4_14890"/>
<evidence type="ECO:0000256" key="2">
    <source>
        <dbReference type="SAM" id="SignalP"/>
    </source>
</evidence>
<keyword evidence="1" id="KW-1133">Transmembrane helix</keyword>
<keyword evidence="4" id="KW-1185">Reference proteome</keyword>
<accession>A0A6S6LZI7</accession>